<keyword evidence="1" id="KW-0378">Hydrolase</keyword>
<dbReference type="SUPFAM" id="SSF53474">
    <property type="entry name" value="alpha/beta-Hydrolases"/>
    <property type="match status" value="1"/>
</dbReference>
<comment type="caution">
    <text evidence="1">The sequence shown here is derived from an EMBL/GenBank/DDBJ whole genome shotgun (WGS) entry which is preliminary data.</text>
</comment>
<gene>
    <name evidence="1" type="ORF">K3181_03880</name>
</gene>
<accession>A0ABS7JSG1</accession>
<evidence type="ECO:0000313" key="2">
    <source>
        <dbReference type="Proteomes" id="UP000782554"/>
    </source>
</evidence>
<proteinExistence type="predicted"/>
<dbReference type="Proteomes" id="UP000782554">
    <property type="component" value="Unassembled WGS sequence"/>
</dbReference>
<protein>
    <submittedName>
        <fullName evidence="1">Alpha/beta hydrolase</fullName>
    </submittedName>
</protein>
<dbReference type="EMBL" id="JAIGNU010000001">
    <property type="protein sequence ID" value="MBX7500580.1"/>
    <property type="molecule type" value="Genomic_DNA"/>
</dbReference>
<dbReference type="GO" id="GO:0016787">
    <property type="term" value="F:hydrolase activity"/>
    <property type="evidence" value="ECO:0007669"/>
    <property type="project" value="UniProtKB-KW"/>
</dbReference>
<keyword evidence="2" id="KW-1185">Reference proteome</keyword>
<evidence type="ECO:0000313" key="1">
    <source>
        <dbReference type="EMBL" id="MBX7500580.1"/>
    </source>
</evidence>
<dbReference type="Gene3D" id="3.40.50.1820">
    <property type="entry name" value="alpha/beta hydrolase"/>
    <property type="match status" value="1"/>
</dbReference>
<dbReference type="RefSeq" id="WP_221600964.1">
    <property type="nucleotide sequence ID" value="NZ_JAIGNU010000001.1"/>
</dbReference>
<organism evidence="1 2">
    <name type="scientific">Qipengyuania mesophila</name>
    <dbReference type="NCBI Taxonomy" id="2867246"/>
    <lineage>
        <taxon>Bacteria</taxon>
        <taxon>Pseudomonadati</taxon>
        <taxon>Pseudomonadota</taxon>
        <taxon>Alphaproteobacteria</taxon>
        <taxon>Sphingomonadales</taxon>
        <taxon>Erythrobacteraceae</taxon>
        <taxon>Qipengyuania</taxon>
    </lineage>
</organism>
<dbReference type="InterPro" id="IPR029058">
    <property type="entry name" value="AB_hydrolase_fold"/>
</dbReference>
<reference evidence="1 2" key="1">
    <citation type="submission" date="2021-08" db="EMBL/GenBank/DDBJ databases">
        <title>Comparative Genomics Analysis of the Genus Qipengyuania Reveals Extensive Genetic Diversity and Metabolic Versatility, Including the Description of Fifteen Novel Species.</title>
        <authorList>
            <person name="Liu Y."/>
        </authorList>
    </citation>
    <scope>NUCLEOTIDE SEQUENCE [LARGE SCALE GENOMIC DNA]</scope>
    <source>
        <strain evidence="1 2">YG27</strain>
    </source>
</reference>
<sequence length="98" mass="11023">MCTTLFLPDAPTEEIDRFNELQRLSTSPEKAVRLQSAFAEIDVRDMLAKVEVAILVLHPRDDSVVPFALGRERAATIPCAQFVPLESRNHMVFENEPA</sequence>
<name>A0ABS7JSG1_9SPHN</name>